<feature type="domain" description="Globin" evidence="8">
    <location>
        <begin position="19"/>
        <end position="163"/>
    </location>
</feature>
<dbReference type="GO" id="GO:0019825">
    <property type="term" value="F:oxygen binding"/>
    <property type="evidence" value="ECO:0007669"/>
    <property type="project" value="InterPro"/>
</dbReference>
<dbReference type="InterPro" id="IPR012292">
    <property type="entry name" value="Globin/Proto"/>
</dbReference>
<keyword evidence="5" id="KW-0408">Iron</keyword>
<feature type="signal peptide" evidence="7">
    <location>
        <begin position="1"/>
        <end position="15"/>
    </location>
</feature>
<keyword evidence="4" id="KW-0479">Metal-binding</keyword>
<evidence type="ECO:0000259" key="8">
    <source>
        <dbReference type="PROSITE" id="PS01033"/>
    </source>
</evidence>
<dbReference type="PRINTS" id="PR00611">
    <property type="entry name" value="ERYTHCRUORIN"/>
</dbReference>
<dbReference type="CDD" id="cd01040">
    <property type="entry name" value="Mb-like"/>
    <property type="match status" value="1"/>
</dbReference>
<dbReference type="AlphaFoldDB" id="A0A9J6BAM1"/>
<dbReference type="GO" id="GO:0005833">
    <property type="term" value="C:hemoglobin complex"/>
    <property type="evidence" value="ECO:0007669"/>
    <property type="project" value="InterPro"/>
</dbReference>
<dbReference type="InterPro" id="IPR002336">
    <property type="entry name" value="Erythrocruorin"/>
</dbReference>
<evidence type="ECO:0000256" key="5">
    <source>
        <dbReference type="ARBA" id="ARBA00023004"/>
    </source>
</evidence>
<evidence type="ECO:0000256" key="1">
    <source>
        <dbReference type="ARBA" id="ARBA00022448"/>
    </source>
</evidence>
<comment type="similarity">
    <text evidence="6">Belongs to the globin family.</text>
</comment>
<dbReference type="InterPro" id="IPR009050">
    <property type="entry name" value="Globin-like_sf"/>
</dbReference>
<dbReference type="GO" id="GO:0005576">
    <property type="term" value="C:extracellular region"/>
    <property type="evidence" value="ECO:0007669"/>
    <property type="project" value="InterPro"/>
</dbReference>
<evidence type="ECO:0000256" key="2">
    <source>
        <dbReference type="ARBA" id="ARBA00022617"/>
    </source>
</evidence>
<dbReference type="OrthoDB" id="436496at2759"/>
<evidence type="ECO:0000256" key="3">
    <source>
        <dbReference type="ARBA" id="ARBA00022621"/>
    </source>
</evidence>
<sequence>MKFLIVLALIAAVSADLKPLSKEQADEVRHAWDKVKHNEVEILHEIFKAHPDIQNKFPQFAGKDLEQIKSNSDFSTHATRIVSFITENLSLAGNPDLLPAIKTRVNEMGQNHRNRGVTKEQFNEFRSTLTDYVKHHSSLDGDAEHAWNQAFDNVFFIIFSNLDGHPVV</sequence>
<proteinExistence type="inferred from homology"/>
<evidence type="ECO:0000313" key="9">
    <source>
        <dbReference type="EMBL" id="KAG5666735.1"/>
    </source>
</evidence>
<dbReference type="GO" id="GO:0046872">
    <property type="term" value="F:metal ion binding"/>
    <property type="evidence" value="ECO:0007669"/>
    <property type="project" value="UniProtKB-KW"/>
</dbReference>
<dbReference type="Pfam" id="PF00042">
    <property type="entry name" value="Globin"/>
    <property type="match status" value="1"/>
</dbReference>
<evidence type="ECO:0000256" key="7">
    <source>
        <dbReference type="SAM" id="SignalP"/>
    </source>
</evidence>
<gene>
    <name evidence="9" type="ORF">PVAND_014747</name>
</gene>
<keyword evidence="2 6" id="KW-0349">Heme</keyword>
<dbReference type="PROSITE" id="PS01033">
    <property type="entry name" value="GLOBIN"/>
    <property type="match status" value="1"/>
</dbReference>
<dbReference type="SUPFAM" id="SSF46458">
    <property type="entry name" value="Globin-like"/>
    <property type="match status" value="1"/>
</dbReference>
<evidence type="ECO:0000313" key="10">
    <source>
        <dbReference type="Proteomes" id="UP001107558"/>
    </source>
</evidence>
<comment type="caution">
    <text evidence="9">The sequence shown here is derived from an EMBL/GenBank/DDBJ whole genome shotgun (WGS) entry which is preliminary data.</text>
</comment>
<keyword evidence="1 6" id="KW-0813">Transport</keyword>
<protein>
    <recommendedName>
        <fullName evidence="8">Globin domain-containing protein</fullName>
    </recommendedName>
</protein>
<accession>A0A9J6BAM1</accession>
<evidence type="ECO:0000256" key="4">
    <source>
        <dbReference type="ARBA" id="ARBA00022723"/>
    </source>
</evidence>
<keyword evidence="7" id="KW-0732">Signal</keyword>
<reference evidence="9" key="1">
    <citation type="submission" date="2021-03" db="EMBL/GenBank/DDBJ databases">
        <title>Chromosome level genome of the anhydrobiotic midge Polypedilum vanderplanki.</title>
        <authorList>
            <person name="Yoshida Y."/>
            <person name="Kikawada T."/>
            <person name="Gusev O."/>
        </authorList>
    </citation>
    <scope>NUCLEOTIDE SEQUENCE</scope>
    <source>
        <strain evidence="9">NIAS01</strain>
        <tissue evidence="9">Whole body or cell culture</tissue>
    </source>
</reference>
<dbReference type="InterPro" id="IPR044399">
    <property type="entry name" value="Mb-like_M"/>
</dbReference>
<dbReference type="EMBL" id="JADBJN010000004">
    <property type="protein sequence ID" value="KAG5666735.1"/>
    <property type="molecule type" value="Genomic_DNA"/>
</dbReference>
<feature type="chain" id="PRO_5039934868" description="Globin domain-containing protein" evidence="7">
    <location>
        <begin position="16"/>
        <end position="168"/>
    </location>
</feature>
<dbReference type="GO" id="GO:0005344">
    <property type="term" value="F:oxygen carrier activity"/>
    <property type="evidence" value="ECO:0007669"/>
    <property type="project" value="UniProtKB-KW"/>
</dbReference>
<dbReference type="InterPro" id="IPR000971">
    <property type="entry name" value="Globin"/>
</dbReference>
<evidence type="ECO:0000256" key="6">
    <source>
        <dbReference type="RuleBase" id="RU000356"/>
    </source>
</evidence>
<organism evidence="9 10">
    <name type="scientific">Polypedilum vanderplanki</name>
    <name type="common">Sleeping chironomid midge</name>
    <dbReference type="NCBI Taxonomy" id="319348"/>
    <lineage>
        <taxon>Eukaryota</taxon>
        <taxon>Metazoa</taxon>
        <taxon>Ecdysozoa</taxon>
        <taxon>Arthropoda</taxon>
        <taxon>Hexapoda</taxon>
        <taxon>Insecta</taxon>
        <taxon>Pterygota</taxon>
        <taxon>Neoptera</taxon>
        <taxon>Endopterygota</taxon>
        <taxon>Diptera</taxon>
        <taxon>Nematocera</taxon>
        <taxon>Chironomoidea</taxon>
        <taxon>Chironomidae</taxon>
        <taxon>Chironominae</taxon>
        <taxon>Polypedilum</taxon>
        <taxon>Polypedilum</taxon>
    </lineage>
</organism>
<dbReference type="PANTHER" id="PTHR47217:SF1">
    <property type="entry name" value="GLOBIN-LIKE PROTEIN"/>
    <property type="match status" value="1"/>
</dbReference>
<keyword evidence="10" id="KW-1185">Reference proteome</keyword>
<keyword evidence="3 6" id="KW-0561">Oxygen transport</keyword>
<dbReference type="Proteomes" id="UP001107558">
    <property type="component" value="Chromosome 4"/>
</dbReference>
<dbReference type="GO" id="GO:0020037">
    <property type="term" value="F:heme binding"/>
    <property type="evidence" value="ECO:0007669"/>
    <property type="project" value="InterPro"/>
</dbReference>
<dbReference type="Gene3D" id="1.10.490.10">
    <property type="entry name" value="Globins"/>
    <property type="match status" value="1"/>
</dbReference>
<dbReference type="PANTHER" id="PTHR47217">
    <property type="entry name" value="GLOBIN-LIKE PROTEIN"/>
    <property type="match status" value="1"/>
</dbReference>
<name>A0A9J6BAM1_POLVA</name>